<keyword evidence="1" id="KW-1185">Reference proteome</keyword>
<evidence type="ECO:0000313" key="1">
    <source>
        <dbReference type="Proteomes" id="UP000095283"/>
    </source>
</evidence>
<reference evidence="2" key="1">
    <citation type="submission" date="2016-11" db="UniProtKB">
        <authorList>
            <consortium name="WormBaseParasite"/>
        </authorList>
    </citation>
    <scope>IDENTIFICATION</scope>
</reference>
<dbReference type="WBParaSite" id="Hba_17262">
    <property type="protein sequence ID" value="Hba_17262"/>
    <property type="gene ID" value="Hba_17262"/>
</dbReference>
<protein>
    <submittedName>
        <fullName evidence="2">HTH_Tnp_Tc3_1 domain-containing protein</fullName>
    </submittedName>
</protein>
<sequence>MIAHFTYFGTIITVGRTSTLSLHERGQNKALSTTGYSVKQIAEVVKCSRKAIMNFLRHQEEYGTKKSSGRPGNLSDREKGLFCVQRRIARLASLESVGPVHWCFKNYGVENAGLVSQYCTITDEEVSITDTRAKW</sequence>
<accession>A0A1I7XIE3</accession>
<dbReference type="Gene3D" id="1.10.10.60">
    <property type="entry name" value="Homeodomain-like"/>
    <property type="match status" value="1"/>
</dbReference>
<proteinExistence type="predicted"/>
<dbReference type="Proteomes" id="UP000095283">
    <property type="component" value="Unplaced"/>
</dbReference>
<name>A0A1I7XIE3_HETBA</name>
<dbReference type="AlphaFoldDB" id="A0A1I7XIE3"/>
<evidence type="ECO:0000313" key="2">
    <source>
        <dbReference type="WBParaSite" id="Hba_17262"/>
    </source>
</evidence>
<organism evidence="1 2">
    <name type="scientific">Heterorhabditis bacteriophora</name>
    <name type="common">Entomopathogenic nematode worm</name>
    <dbReference type="NCBI Taxonomy" id="37862"/>
    <lineage>
        <taxon>Eukaryota</taxon>
        <taxon>Metazoa</taxon>
        <taxon>Ecdysozoa</taxon>
        <taxon>Nematoda</taxon>
        <taxon>Chromadorea</taxon>
        <taxon>Rhabditida</taxon>
        <taxon>Rhabditina</taxon>
        <taxon>Rhabditomorpha</taxon>
        <taxon>Strongyloidea</taxon>
        <taxon>Heterorhabditidae</taxon>
        <taxon>Heterorhabditis</taxon>
    </lineage>
</organism>